<dbReference type="RefSeq" id="WP_340291162.1">
    <property type="nucleotide sequence ID" value="NZ_JBBEOI010000032.1"/>
</dbReference>
<dbReference type="InterPro" id="IPR017871">
    <property type="entry name" value="ABC_transporter-like_CS"/>
</dbReference>
<proteinExistence type="predicted"/>
<evidence type="ECO:0000313" key="7">
    <source>
        <dbReference type="EMBL" id="MFC3689763.1"/>
    </source>
</evidence>
<keyword evidence="8" id="KW-1185">Reference proteome</keyword>
<dbReference type="InterPro" id="IPR003593">
    <property type="entry name" value="AAA+_ATPase"/>
</dbReference>
<keyword evidence="3" id="KW-0547">Nucleotide-binding</keyword>
<evidence type="ECO:0000256" key="1">
    <source>
        <dbReference type="ARBA" id="ARBA00004202"/>
    </source>
</evidence>
<dbReference type="PANTHER" id="PTHR42711:SF17">
    <property type="entry name" value="ABC TRANSPORTER ATP-BINDING PROTEIN"/>
    <property type="match status" value="1"/>
</dbReference>
<evidence type="ECO:0000313" key="8">
    <source>
        <dbReference type="Proteomes" id="UP001595685"/>
    </source>
</evidence>
<organism evidence="7 8">
    <name type="scientific">Aquipuribacter hungaricus</name>
    <dbReference type="NCBI Taxonomy" id="545624"/>
    <lineage>
        <taxon>Bacteria</taxon>
        <taxon>Bacillati</taxon>
        <taxon>Actinomycetota</taxon>
        <taxon>Actinomycetes</taxon>
        <taxon>Micrococcales</taxon>
        <taxon>Intrasporangiaceae</taxon>
        <taxon>Aquipuribacter</taxon>
    </lineage>
</organism>
<evidence type="ECO:0000256" key="2">
    <source>
        <dbReference type="ARBA" id="ARBA00022448"/>
    </source>
</evidence>
<keyword evidence="5" id="KW-0046">Antibiotic resistance</keyword>
<dbReference type="InterPro" id="IPR050763">
    <property type="entry name" value="ABC_transporter_ATP-binding"/>
</dbReference>
<accession>A0ABV7WIU2</accession>
<sequence length="311" mass="32910">MTDVLASWAGVTRRYGEVLALDDVSLDVPAGQVVGLLGPNGAGKSTLISLLLGLRRPDSGTVRLFGGDPRTPSSRALVGSTPQETALPATLRVREVLDFVAGHHPDPLPTDRLLDELGLAEEAGRQTGGLSGGQRRRLSLALALVGRPRLLVLDEPTTGLDVDARHLLWQRVRDFHADGGTVVVTSHYLEEVEALAERVVVVSAGRVLVDGSLDEVRSRVRQRRVSVRAGALPPLQHVVRAEPGEQDRWSLFTDDSDALVRELVRAEVPFRDLEVATASLEDAFLALTAPVPGAAVGGAAVTGAAVAGARS</sequence>
<comment type="subcellular location">
    <subcellularLocation>
        <location evidence="1">Cell membrane</location>
        <topology evidence="1">Peripheral membrane protein</topology>
    </subcellularLocation>
</comment>
<name>A0ABV7WIU2_9MICO</name>
<dbReference type="Pfam" id="PF00005">
    <property type="entry name" value="ABC_tran"/>
    <property type="match status" value="1"/>
</dbReference>
<comment type="caution">
    <text evidence="7">The sequence shown here is derived from an EMBL/GenBank/DDBJ whole genome shotgun (WGS) entry which is preliminary data.</text>
</comment>
<dbReference type="SUPFAM" id="SSF52540">
    <property type="entry name" value="P-loop containing nucleoside triphosphate hydrolases"/>
    <property type="match status" value="1"/>
</dbReference>
<keyword evidence="2" id="KW-0813">Transport</keyword>
<dbReference type="CDD" id="cd03230">
    <property type="entry name" value="ABC_DR_subfamily_A"/>
    <property type="match status" value="1"/>
</dbReference>
<keyword evidence="4 7" id="KW-0067">ATP-binding</keyword>
<dbReference type="EMBL" id="JBHRWW010000012">
    <property type="protein sequence ID" value="MFC3689763.1"/>
    <property type="molecule type" value="Genomic_DNA"/>
</dbReference>
<evidence type="ECO:0000256" key="4">
    <source>
        <dbReference type="ARBA" id="ARBA00022840"/>
    </source>
</evidence>
<dbReference type="PROSITE" id="PS00211">
    <property type="entry name" value="ABC_TRANSPORTER_1"/>
    <property type="match status" value="1"/>
</dbReference>
<dbReference type="PANTHER" id="PTHR42711">
    <property type="entry name" value="ABC TRANSPORTER ATP-BINDING PROTEIN"/>
    <property type="match status" value="1"/>
</dbReference>
<dbReference type="GO" id="GO:0005524">
    <property type="term" value="F:ATP binding"/>
    <property type="evidence" value="ECO:0007669"/>
    <property type="project" value="UniProtKB-KW"/>
</dbReference>
<gene>
    <name evidence="7" type="ORF">ACFOLH_15550</name>
</gene>
<feature type="domain" description="ABC transporter" evidence="6">
    <location>
        <begin position="6"/>
        <end position="229"/>
    </location>
</feature>
<dbReference type="InterPro" id="IPR003439">
    <property type="entry name" value="ABC_transporter-like_ATP-bd"/>
</dbReference>
<dbReference type="Gene3D" id="3.40.50.300">
    <property type="entry name" value="P-loop containing nucleotide triphosphate hydrolases"/>
    <property type="match status" value="1"/>
</dbReference>
<dbReference type="InterPro" id="IPR027417">
    <property type="entry name" value="P-loop_NTPase"/>
</dbReference>
<dbReference type="SMART" id="SM00382">
    <property type="entry name" value="AAA"/>
    <property type="match status" value="1"/>
</dbReference>
<reference evidence="8" key="1">
    <citation type="journal article" date="2019" name="Int. J. Syst. Evol. Microbiol.">
        <title>The Global Catalogue of Microorganisms (GCM) 10K type strain sequencing project: providing services to taxonomists for standard genome sequencing and annotation.</title>
        <authorList>
            <consortium name="The Broad Institute Genomics Platform"/>
            <consortium name="The Broad Institute Genome Sequencing Center for Infectious Disease"/>
            <person name="Wu L."/>
            <person name="Ma J."/>
        </authorList>
    </citation>
    <scope>NUCLEOTIDE SEQUENCE [LARGE SCALE GENOMIC DNA]</scope>
    <source>
        <strain evidence="8">NCAIM B.02333</strain>
    </source>
</reference>
<dbReference type="PROSITE" id="PS50893">
    <property type="entry name" value="ABC_TRANSPORTER_2"/>
    <property type="match status" value="1"/>
</dbReference>
<dbReference type="Proteomes" id="UP001595685">
    <property type="component" value="Unassembled WGS sequence"/>
</dbReference>
<evidence type="ECO:0000256" key="5">
    <source>
        <dbReference type="ARBA" id="ARBA00023251"/>
    </source>
</evidence>
<evidence type="ECO:0000256" key="3">
    <source>
        <dbReference type="ARBA" id="ARBA00022741"/>
    </source>
</evidence>
<evidence type="ECO:0000259" key="6">
    <source>
        <dbReference type="PROSITE" id="PS50893"/>
    </source>
</evidence>
<protein>
    <submittedName>
        <fullName evidence="7">ABC transporter ATP-binding protein</fullName>
    </submittedName>
</protein>